<sequence>MSKQSWSLSDNLELFELSNAHAHSAVWKDEQALYIDSETGIGTSVLLRDEVSFESFRLEVEIATPHSFAFIGIVFGATDINNYELVYVSPGSDSTAGEIQYDPIMNGSSTWQIYHGPKYQAPAPFFPGEWTKLALVVHSNSVAIYVGDTDVPQLIIPNLQSGSLGKIGVWGYLPSYLRNFSVEQIQPSIFSSSPTDLKQLAEEGFITEWEISQPYLKNGQSVPKDNWSYAAVEENGTLNLNRPFTSTKDSAVQVQCKFTLAEEKETWLTWGFSDRLKLWVNDIEIYQGEWKWDPPHSDGRIRFDFASTAVCWNAGLNTIQAEVARDEVAFGWGLSVKTGLSADERS</sequence>
<keyword evidence="2" id="KW-1185">Reference proteome</keyword>
<dbReference type="AlphaFoldDB" id="A0A6B8RRQ5"/>
<dbReference type="Proteomes" id="UP000426246">
    <property type="component" value="Chromosome"/>
</dbReference>
<reference evidence="2" key="1">
    <citation type="submission" date="2018-11" db="EMBL/GenBank/DDBJ databases">
        <title>Complete genome sequence of Paenibacillus sp. ML311-T8.</title>
        <authorList>
            <person name="Nam Y.-D."/>
            <person name="Kang J."/>
            <person name="Chung W.-H."/>
            <person name="Park Y.S."/>
        </authorList>
    </citation>
    <scope>NUCLEOTIDE SEQUENCE [LARGE SCALE GENOMIC DNA]</scope>
    <source>
        <strain evidence="2">ML311-T8</strain>
    </source>
</reference>
<organism evidence="1 2">
    <name type="scientific">Paenibacillus psychroresistens</name>
    <dbReference type="NCBI Taxonomy" id="1778678"/>
    <lineage>
        <taxon>Bacteria</taxon>
        <taxon>Bacillati</taxon>
        <taxon>Bacillota</taxon>
        <taxon>Bacilli</taxon>
        <taxon>Bacillales</taxon>
        <taxon>Paenibacillaceae</taxon>
        <taxon>Paenibacillus</taxon>
    </lineage>
</organism>
<dbReference type="RefSeq" id="WP_155703328.1">
    <property type="nucleotide sequence ID" value="NZ_CP034235.1"/>
</dbReference>
<evidence type="ECO:0000313" key="1">
    <source>
        <dbReference type="EMBL" id="QGQ98225.1"/>
    </source>
</evidence>
<dbReference type="Gene3D" id="2.60.120.560">
    <property type="entry name" value="Exo-inulinase, domain 1"/>
    <property type="match status" value="1"/>
</dbReference>
<gene>
    <name evidence="1" type="ORF">EHS13_26730</name>
</gene>
<accession>A0A6B8RRQ5</accession>
<evidence type="ECO:0000313" key="2">
    <source>
        <dbReference type="Proteomes" id="UP000426246"/>
    </source>
</evidence>
<name>A0A6B8RRQ5_9BACL</name>
<dbReference type="KEGG" id="ppsc:EHS13_26730"/>
<protein>
    <submittedName>
        <fullName evidence="1">Uncharacterized protein</fullName>
    </submittedName>
</protein>
<dbReference type="OrthoDB" id="2634655at2"/>
<dbReference type="EMBL" id="CP034235">
    <property type="protein sequence ID" value="QGQ98225.1"/>
    <property type="molecule type" value="Genomic_DNA"/>
</dbReference>
<proteinExistence type="predicted"/>